<keyword evidence="1" id="KW-0677">Repeat</keyword>
<proteinExistence type="predicted"/>
<evidence type="ECO:0000313" key="4">
    <source>
        <dbReference type="EMBL" id="KZV50716.1"/>
    </source>
</evidence>
<dbReference type="GO" id="GO:0003723">
    <property type="term" value="F:RNA binding"/>
    <property type="evidence" value="ECO:0007669"/>
    <property type="project" value="InterPro"/>
</dbReference>
<dbReference type="AlphaFoldDB" id="A0A2Z7D0P9"/>
<name>A0A2Z7D0P9_9LAMI</name>
<feature type="repeat" description="PPR" evidence="2">
    <location>
        <begin position="152"/>
        <end position="186"/>
    </location>
</feature>
<dbReference type="Proteomes" id="UP000250235">
    <property type="component" value="Unassembled WGS sequence"/>
</dbReference>
<dbReference type="InterPro" id="IPR002885">
    <property type="entry name" value="PPR_rpt"/>
</dbReference>
<reference evidence="4 5" key="1">
    <citation type="journal article" date="2015" name="Proc. Natl. Acad. Sci. U.S.A.">
        <title>The resurrection genome of Boea hygrometrica: A blueprint for survival of dehydration.</title>
        <authorList>
            <person name="Xiao L."/>
            <person name="Yang G."/>
            <person name="Zhang L."/>
            <person name="Yang X."/>
            <person name="Zhao S."/>
            <person name="Ji Z."/>
            <person name="Zhou Q."/>
            <person name="Hu M."/>
            <person name="Wang Y."/>
            <person name="Chen M."/>
            <person name="Xu Y."/>
            <person name="Jin H."/>
            <person name="Xiao X."/>
            <person name="Hu G."/>
            <person name="Bao F."/>
            <person name="Hu Y."/>
            <person name="Wan P."/>
            <person name="Li L."/>
            <person name="Deng X."/>
            <person name="Kuang T."/>
            <person name="Xiang C."/>
            <person name="Zhu J.K."/>
            <person name="Oliver M.J."/>
            <person name="He Y."/>
        </authorList>
    </citation>
    <scope>NUCLEOTIDE SEQUENCE [LARGE SCALE GENOMIC DNA]</scope>
    <source>
        <strain evidence="5">cv. XS01</strain>
    </source>
</reference>
<feature type="repeat" description="PPR" evidence="2">
    <location>
        <begin position="487"/>
        <end position="521"/>
    </location>
</feature>
<dbReference type="FunFam" id="1.25.40.10:FF:000158">
    <property type="entry name" value="pentatricopeptide repeat-containing protein At2g33680"/>
    <property type="match status" value="1"/>
</dbReference>
<gene>
    <name evidence="4" type="ORF">F511_19628</name>
    <name evidence="3" type="ORF">F511_29923</name>
</gene>
<feature type="repeat" description="PPR" evidence="2">
    <location>
        <begin position="285"/>
        <end position="319"/>
    </location>
</feature>
<dbReference type="PANTHER" id="PTHR47926">
    <property type="entry name" value="PENTATRICOPEPTIDE REPEAT-CONTAINING PROTEIN"/>
    <property type="match status" value="1"/>
</dbReference>
<evidence type="ECO:0000256" key="1">
    <source>
        <dbReference type="ARBA" id="ARBA00022737"/>
    </source>
</evidence>
<dbReference type="Pfam" id="PF01535">
    <property type="entry name" value="PPR"/>
    <property type="match status" value="2"/>
</dbReference>
<dbReference type="InterPro" id="IPR011990">
    <property type="entry name" value="TPR-like_helical_dom_sf"/>
</dbReference>
<protein>
    <submittedName>
        <fullName evidence="4">Pentatricopeptide repeat-containing protein-like</fullName>
    </submittedName>
</protein>
<dbReference type="OrthoDB" id="1879995at2759"/>
<dbReference type="GO" id="GO:0009451">
    <property type="term" value="P:RNA modification"/>
    <property type="evidence" value="ECO:0007669"/>
    <property type="project" value="InterPro"/>
</dbReference>
<organism evidence="4 5">
    <name type="scientific">Dorcoceras hygrometricum</name>
    <dbReference type="NCBI Taxonomy" id="472368"/>
    <lineage>
        <taxon>Eukaryota</taxon>
        <taxon>Viridiplantae</taxon>
        <taxon>Streptophyta</taxon>
        <taxon>Embryophyta</taxon>
        <taxon>Tracheophyta</taxon>
        <taxon>Spermatophyta</taxon>
        <taxon>Magnoliopsida</taxon>
        <taxon>eudicotyledons</taxon>
        <taxon>Gunneridae</taxon>
        <taxon>Pentapetalae</taxon>
        <taxon>asterids</taxon>
        <taxon>lamiids</taxon>
        <taxon>Lamiales</taxon>
        <taxon>Gesneriaceae</taxon>
        <taxon>Didymocarpoideae</taxon>
        <taxon>Trichosporeae</taxon>
        <taxon>Loxocarpinae</taxon>
        <taxon>Dorcoceras</taxon>
    </lineage>
</organism>
<dbReference type="FunFam" id="1.25.40.10:FF:000687">
    <property type="entry name" value="Pentatricopeptide repeat-containing protein At4g33170"/>
    <property type="match status" value="1"/>
</dbReference>
<evidence type="ECO:0000313" key="5">
    <source>
        <dbReference type="Proteomes" id="UP000250235"/>
    </source>
</evidence>
<dbReference type="EMBL" id="KQ992348">
    <property type="protein sequence ID" value="KZV50716.1"/>
    <property type="molecule type" value="Genomic_DNA"/>
</dbReference>
<dbReference type="Pfam" id="PF20431">
    <property type="entry name" value="E_motif"/>
    <property type="match status" value="1"/>
</dbReference>
<dbReference type="GO" id="GO:0099402">
    <property type="term" value="P:plant organ development"/>
    <property type="evidence" value="ECO:0007669"/>
    <property type="project" value="UniProtKB-ARBA"/>
</dbReference>
<dbReference type="NCBIfam" id="TIGR00756">
    <property type="entry name" value="PPR"/>
    <property type="match status" value="5"/>
</dbReference>
<dbReference type="InterPro" id="IPR046960">
    <property type="entry name" value="PPR_At4g14850-like_plant"/>
</dbReference>
<dbReference type="EMBL" id="KV012597">
    <property type="protein sequence ID" value="KZV24558.1"/>
    <property type="molecule type" value="Genomic_DNA"/>
</dbReference>
<dbReference type="PANTHER" id="PTHR47926:SF521">
    <property type="entry name" value="PENTATRICOPEPTIDE REPEAT-CONTAINING PROTEIN"/>
    <property type="match status" value="1"/>
</dbReference>
<feature type="repeat" description="PPR" evidence="2">
    <location>
        <begin position="386"/>
        <end position="420"/>
    </location>
</feature>
<sequence length="713" mass="78599">MNQVGAALHPQYRSLLTKLQLVTYSKNISSGRSFHGHLLKTGVIPSCVFLCNVLLNFYSKCCFFSDASLFFTDFPCNEDAVPWNVLINAHSQMGLAHHSLSALQLFQQMLHNCTLPNSHTFTGVLSACANLEDHLMARQAHSLVIKFVTATDVFVYTSVLRAYCKLGSLVDGRKVFDEMLDRNSVTWSTMISGYASQGLVNEAFGIFRVLVAGGNEGVNEFVLTGALSAFKSHEFLETGKQIHCLAVKNGLLEIGSVANAVVTMYAKCGNLDDSVQVFEFSNDKNSISWSAMITAYAQSGHGDKSLVLFKEMHYCGMKPNEYTVVGILNACSDIDATNVGMQVHGYLIKSGFESQVYIVTALVDMYAKCGRIIDAQKGFDSLLQPDLVMWTSMIGGFVQNGDNESAISLYCRMQREGIAPNELTLASVLKACSGLSALEQGKQIHAHVVKNGFSLEVPLGSALSTMYAKCGNLDDVNAIFRRMPARDVVSWNAMISGLSQNGLGLEALKLFEEMQLQGVNPDCVTFVNVLTACSHMGLVDKGREYFKSISKNFNIDPTTEHYACMVDILGRAGKLQEAKEFIESAPIDHGLSLWHILLSACRNHRNFELGAYAGERLMELCSLESSGYVLLSSIYSALGRLDDIERVRRMMNIRGVSKEPGCSWIELKNQVHVFVVGDLLHPEIKQARAEIWRLSKLMKDAGHLLEFDSTSEE</sequence>
<dbReference type="InterPro" id="IPR046848">
    <property type="entry name" value="E_motif"/>
</dbReference>
<dbReference type="PROSITE" id="PS51375">
    <property type="entry name" value="PPR"/>
    <property type="match status" value="4"/>
</dbReference>
<reference evidence="4" key="2">
    <citation type="submission" date="2016-02" db="EMBL/GenBank/DDBJ databases">
        <authorList>
            <person name="Alioto T."/>
            <person name="Alioto T."/>
        </authorList>
    </citation>
    <scope>NUCLEOTIDE SEQUENCE</scope>
</reference>
<dbReference type="FunFam" id="1.25.40.10:FF:000031">
    <property type="entry name" value="Pentatricopeptide repeat-containing protein mitochondrial"/>
    <property type="match status" value="1"/>
</dbReference>
<dbReference type="Pfam" id="PF13041">
    <property type="entry name" value="PPR_2"/>
    <property type="match status" value="3"/>
</dbReference>
<accession>A0A2Z7D0P9</accession>
<evidence type="ECO:0000256" key="2">
    <source>
        <dbReference type="PROSITE-ProRule" id="PRU00708"/>
    </source>
</evidence>
<keyword evidence="5" id="KW-1185">Reference proteome</keyword>
<dbReference type="Gene3D" id="1.25.40.10">
    <property type="entry name" value="Tetratricopeptide repeat domain"/>
    <property type="match status" value="6"/>
</dbReference>
<evidence type="ECO:0000313" key="3">
    <source>
        <dbReference type="EMBL" id="KZV24558.1"/>
    </source>
</evidence>
<dbReference type="Pfam" id="PF12854">
    <property type="entry name" value="PPR_1"/>
    <property type="match status" value="1"/>
</dbReference>